<dbReference type="EMBL" id="AP024955">
    <property type="protein sequence ID" value="BCZ78876.1"/>
    <property type="molecule type" value="Genomic_DNA"/>
</dbReference>
<keyword evidence="2" id="KW-1185">Reference proteome</keyword>
<evidence type="ECO:0000313" key="2">
    <source>
        <dbReference type="Proteomes" id="UP001319874"/>
    </source>
</evidence>
<name>A0ABM7TIS1_9BURK</name>
<proteinExistence type="predicted"/>
<dbReference type="Proteomes" id="UP001319874">
    <property type="component" value="Chromosome 1"/>
</dbReference>
<gene>
    <name evidence="1" type="ORF">PTKU64_25510</name>
</gene>
<accession>A0ABM7TIS1</accession>
<protein>
    <submittedName>
        <fullName evidence="1">Uncharacterized protein</fullName>
    </submittedName>
</protein>
<organism evidence="1 2">
    <name type="scientific">Paraburkholderia terrae</name>
    <dbReference type="NCBI Taxonomy" id="311230"/>
    <lineage>
        <taxon>Bacteria</taxon>
        <taxon>Pseudomonadati</taxon>
        <taxon>Pseudomonadota</taxon>
        <taxon>Betaproteobacteria</taxon>
        <taxon>Burkholderiales</taxon>
        <taxon>Burkholderiaceae</taxon>
        <taxon>Paraburkholderia</taxon>
    </lineage>
</organism>
<evidence type="ECO:0000313" key="1">
    <source>
        <dbReference type="EMBL" id="BCZ78876.1"/>
    </source>
</evidence>
<reference evidence="1 2" key="1">
    <citation type="journal article" date="2022" name="Front. Microbiol.">
        <title>Identification and characterization of a novel class of self-sufficient cytochrome P450 hydroxylase involved in cyclohexanecarboxylate degradation in Paraburkholderia terrae strain KU-64.</title>
        <authorList>
            <person name="Yamamoto T."/>
            <person name="Hasegawa Y."/>
            <person name="Iwaki H."/>
        </authorList>
    </citation>
    <scope>NUCLEOTIDE SEQUENCE [LARGE SCALE GENOMIC DNA]</scope>
    <source>
        <strain evidence="1 2">KU-64</strain>
    </source>
</reference>
<sequence length="68" mass="7516">MQHQIDIAREAELGELIGGFGERGFFRGGGLFRAFRSRHTGLLGHIRIRLAPRGAALLRSAVIVGFER</sequence>